<gene>
    <name evidence="1" type="ORF">D8S85_01085</name>
</gene>
<dbReference type="KEGG" id="buy:D8S85_01085"/>
<sequence length="445" mass="52285">MVSRAQEEEFEQFVDNILHEIQNTDSTFHLNFHIFRDSIAKEFSNFRDSVNREFAKFLEQSWETFPIIPPTTPVRYNQVLFSRNQTTSKIYSPETDEKNFFGIEIDIHLPENIPTETSEISEKSVGQIWLALGNSDFSTCLAECLLLSSHLNLNTWGYYQLICHITRQQSVSPDIRIIMQCFLMNHRGYKCRMGIINNRELVLLLPFNTKVYSFYHILINDIPYYIPEKKEFAVNKLKTYSREIKFATQTPDLFLHAPLKLGQNKFNRKEFIFNKKKIILPVNEHLIDFYATYPACDLRVYASAPIDTALLAPLREMLRKDSSEYTHTYEILRFMHTCFKHQSDSIVWGRERYFFAEESLYYPYLDCEDSAILFRHLVNRLTGLKAILVVYPEHVAAAVDLPCRGMEKCVIHHDKKYMICEPSYIGAQPGKQIPSMEKTRELFCY</sequence>
<reference evidence="1 2" key="1">
    <citation type="submission" date="2018-10" db="EMBL/GenBank/DDBJ databases">
        <title>Butyricimonas faecalis sp. nov., isolated from human faeces and emended description of the genus Butyricimonas.</title>
        <authorList>
            <person name="Le Roy T."/>
            <person name="Van der Smissen P."/>
            <person name="Paquot A."/>
            <person name="Delzenne N."/>
            <person name="Muccioli G."/>
            <person name="Collet J.-F."/>
            <person name="Cani P.D."/>
        </authorList>
    </citation>
    <scope>NUCLEOTIDE SEQUENCE [LARGE SCALE GENOMIC DNA]</scope>
    <source>
        <strain evidence="1 2">H184</strain>
    </source>
</reference>
<proteinExistence type="predicted"/>
<keyword evidence="2" id="KW-1185">Reference proteome</keyword>
<evidence type="ECO:0000313" key="2">
    <source>
        <dbReference type="Proteomes" id="UP000270673"/>
    </source>
</evidence>
<dbReference type="EMBL" id="CP032819">
    <property type="protein sequence ID" value="AZS28281.1"/>
    <property type="molecule type" value="Genomic_DNA"/>
</dbReference>
<name>A0A3Q9IM33_9BACT</name>
<evidence type="ECO:0000313" key="1">
    <source>
        <dbReference type="EMBL" id="AZS28281.1"/>
    </source>
</evidence>
<dbReference type="AlphaFoldDB" id="A0A3Q9IM33"/>
<organism evidence="1 2">
    <name type="scientific">Butyricimonas faecalis</name>
    <dbReference type="NCBI Taxonomy" id="2093856"/>
    <lineage>
        <taxon>Bacteria</taxon>
        <taxon>Pseudomonadati</taxon>
        <taxon>Bacteroidota</taxon>
        <taxon>Bacteroidia</taxon>
        <taxon>Bacteroidales</taxon>
        <taxon>Odoribacteraceae</taxon>
        <taxon>Butyricimonas</taxon>
    </lineage>
</organism>
<dbReference type="Proteomes" id="UP000270673">
    <property type="component" value="Chromosome"/>
</dbReference>
<protein>
    <submittedName>
        <fullName evidence="1">Uncharacterized protein</fullName>
    </submittedName>
</protein>
<accession>A0A3Q9IM33</accession>